<dbReference type="FunFam" id="2.30.38.10:FF:000001">
    <property type="entry name" value="Non-ribosomal peptide synthetase PvdI"/>
    <property type="match status" value="1"/>
</dbReference>
<dbReference type="SMART" id="SM00823">
    <property type="entry name" value="PKS_PP"/>
    <property type="match status" value="1"/>
</dbReference>
<dbReference type="SUPFAM" id="SSF53474">
    <property type="entry name" value="alpha/beta-Hydrolases"/>
    <property type="match status" value="1"/>
</dbReference>
<dbReference type="PROSITE" id="PS00012">
    <property type="entry name" value="PHOSPHOPANTETHEINE"/>
    <property type="match status" value="1"/>
</dbReference>
<dbReference type="Pfam" id="PF00975">
    <property type="entry name" value="Thioesterase"/>
    <property type="match status" value="1"/>
</dbReference>
<dbReference type="SUPFAM" id="SSF56801">
    <property type="entry name" value="Acetyl-CoA synthetase-like"/>
    <property type="match status" value="1"/>
</dbReference>
<protein>
    <submittedName>
        <fullName evidence="4">Alpha/beta fold hydrolase</fullName>
    </submittedName>
</protein>
<evidence type="ECO:0000259" key="3">
    <source>
        <dbReference type="PROSITE" id="PS50075"/>
    </source>
</evidence>
<evidence type="ECO:0000313" key="5">
    <source>
        <dbReference type="Proteomes" id="UP000309128"/>
    </source>
</evidence>
<dbReference type="InterPro" id="IPR009081">
    <property type="entry name" value="PP-bd_ACP"/>
</dbReference>
<dbReference type="InterPro" id="IPR006162">
    <property type="entry name" value="Ppantetheine_attach_site"/>
</dbReference>
<dbReference type="InterPro" id="IPR025110">
    <property type="entry name" value="AMP-bd_C"/>
</dbReference>
<sequence>AVAGYLAEHRIDHVKAVPSHLAALTAAAGVERILPARSLVLGGEAAPAAWVADLVAVAGDRRVFNHYGPTEATIGIATTELSADTLAGGVVPVGTPIANTRLYVLDEALNPVPAGVVGELYAAGASLARGYVGRPGLTGERFVACPFGGSGERMYRTGDLAKWTPDGQVVFAGRADEQVKIRGFRIEPGEIEAALLAHPEVAQAAVVAREDTPGDKRLIAYVVSADGDTVDDRLRDYLAQRLPDHMVPSAVVTLPELPLTANGKLDRKALPAPEYTTTAAEASRKLGTGAASALQILVSEVFAEVVGVPAVGIHDDFFELGGHSLLAVTLVTRLQERGVSLSVRNVFAGPTVAGLLDQISLSSVGDSLGRLLPIRPQGDRAPIFCVHPGTGLSWCYRPLTRFVPDGVPLYGLQAAGFDGETEPARSVAEMAEDYIEQIRTVQPHGPYHLMGFSFGGVPAHEIAVRLQAAGETIASLVILDAYPFRPGDQEPEVAPATVDPDGLERLAARFREEAGEVLGGISDDEVLLAAKIFTNNTAIRRAHRPGIFEGDVLVLTAGVHDEGRAPDVSSWEPYVRGEISEVSMPSRHTDMMQPDTLRQAWQAIAEWLEAKG</sequence>
<dbReference type="PANTHER" id="PTHR45527">
    <property type="entry name" value="NONRIBOSOMAL PEPTIDE SYNTHETASE"/>
    <property type="match status" value="1"/>
</dbReference>
<dbReference type="EMBL" id="VCKY01000174">
    <property type="protein sequence ID" value="TMR10882.1"/>
    <property type="molecule type" value="Genomic_DNA"/>
</dbReference>
<dbReference type="InterPro" id="IPR029058">
    <property type="entry name" value="AB_hydrolase_fold"/>
</dbReference>
<dbReference type="InterPro" id="IPR001031">
    <property type="entry name" value="Thioesterase"/>
</dbReference>
<reference evidence="4 5" key="1">
    <citation type="submission" date="2019-05" db="EMBL/GenBank/DDBJ databases">
        <title>Draft genome sequence of Nonomuraea turkmeniaca DSM 43926.</title>
        <authorList>
            <person name="Saricaoglu S."/>
            <person name="Isik K."/>
        </authorList>
    </citation>
    <scope>NUCLEOTIDE SEQUENCE [LARGE SCALE GENOMIC DNA]</scope>
    <source>
        <strain evidence="4 5">DSM 43926</strain>
    </source>
</reference>
<proteinExistence type="predicted"/>
<dbReference type="PROSITE" id="PS50075">
    <property type="entry name" value="CARRIER"/>
    <property type="match status" value="1"/>
</dbReference>
<dbReference type="GO" id="GO:0043041">
    <property type="term" value="P:amino acid activation for nonribosomal peptide biosynthetic process"/>
    <property type="evidence" value="ECO:0007669"/>
    <property type="project" value="TreeGrafter"/>
</dbReference>
<dbReference type="CDD" id="cd05930">
    <property type="entry name" value="A_NRPS"/>
    <property type="match status" value="1"/>
</dbReference>
<gene>
    <name evidence="4" type="ORF">ETD86_37845</name>
</gene>
<dbReference type="Gene3D" id="3.40.50.1820">
    <property type="entry name" value="alpha/beta hydrolase"/>
    <property type="match status" value="1"/>
</dbReference>
<dbReference type="InterPro" id="IPR000873">
    <property type="entry name" value="AMP-dep_synth/lig_dom"/>
</dbReference>
<comment type="caution">
    <text evidence="4">The sequence shown here is derived from an EMBL/GenBank/DDBJ whole genome shotgun (WGS) entry which is preliminary data.</text>
</comment>
<dbReference type="InterPro" id="IPR036736">
    <property type="entry name" value="ACP-like_sf"/>
</dbReference>
<accession>A0A5S4F4T7</accession>
<organism evidence="4 5">
    <name type="scientific">Nonomuraea turkmeniaca</name>
    <dbReference type="NCBI Taxonomy" id="103838"/>
    <lineage>
        <taxon>Bacteria</taxon>
        <taxon>Bacillati</taxon>
        <taxon>Actinomycetota</taxon>
        <taxon>Actinomycetes</taxon>
        <taxon>Streptosporangiales</taxon>
        <taxon>Streptosporangiaceae</taxon>
        <taxon>Nonomuraea</taxon>
    </lineage>
</organism>
<name>A0A5S4F4T7_9ACTN</name>
<feature type="domain" description="Carrier" evidence="3">
    <location>
        <begin position="289"/>
        <end position="363"/>
    </location>
</feature>
<dbReference type="GO" id="GO:0016787">
    <property type="term" value="F:hydrolase activity"/>
    <property type="evidence" value="ECO:0007669"/>
    <property type="project" value="UniProtKB-KW"/>
</dbReference>
<dbReference type="InterPro" id="IPR045851">
    <property type="entry name" value="AMP-bd_C_sf"/>
</dbReference>
<dbReference type="AlphaFoldDB" id="A0A5S4F4T7"/>
<keyword evidence="4" id="KW-0378">Hydrolase</keyword>
<dbReference type="FunFam" id="3.30.300.30:FF:000010">
    <property type="entry name" value="Enterobactin synthetase component F"/>
    <property type="match status" value="1"/>
</dbReference>
<keyword evidence="2" id="KW-0597">Phosphoprotein</keyword>
<evidence type="ECO:0000256" key="2">
    <source>
        <dbReference type="ARBA" id="ARBA00022553"/>
    </source>
</evidence>
<dbReference type="SUPFAM" id="SSF47336">
    <property type="entry name" value="ACP-like"/>
    <property type="match status" value="1"/>
</dbReference>
<dbReference type="InterPro" id="IPR020802">
    <property type="entry name" value="TesA-like"/>
</dbReference>
<dbReference type="Proteomes" id="UP000309128">
    <property type="component" value="Unassembled WGS sequence"/>
</dbReference>
<dbReference type="PANTHER" id="PTHR45527:SF1">
    <property type="entry name" value="FATTY ACID SYNTHASE"/>
    <property type="match status" value="1"/>
</dbReference>
<dbReference type="GO" id="GO:0044550">
    <property type="term" value="P:secondary metabolite biosynthetic process"/>
    <property type="evidence" value="ECO:0007669"/>
    <property type="project" value="TreeGrafter"/>
</dbReference>
<dbReference type="RefSeq" id="WP_138671459.1">
    <property type="nucleotide sequence ID" value="NZ_VCKY01000174.1"/>
</dbReference>
<dbReference type="OrthoDB" id="3671989at2"/>
<dbReference type="GO" id="GO:0005829">
    <property type="term" value="C:cytosol"/>
    <property type="evidence" value="ECO:0007669"/>
    <property type="project" value="TreeGrafter"/>
</dbReference>
<dbReference type="Gene3D" id="3.30.300.30">
    <property type="match status" value="1"/>
</dbReference>
<dbReference type="Pfam" id="PF13193">
    <property type="entry name" value="AMP-binding_C"/>
    <property type="match status" value="1"/>
</dbReference>
<dbReference type="GO" id="GO:0031177">
    <property type="term" value="F:phosphopantetheine binding"/>
    <property type="evidence" value="ECO:0007669"/>
    <property type="project" value="InterPro"/>
</dbReference>
<dbReference type="Pfam" id="PF00501">
    <property type="entry name" value="AMP-binding"/>
    <property type="match status" value="1"/>
</dbReference>
<feature type="non-terminal residue" evidence="4">
    <location>
        <position position="1"/>
    </location>
</feature>
<dbReference type="SMART" id="SM00824">
    <property type="entry name" value="PKS_TE"/>
    <property type="match status" value="1"/>
</dbReference>
<dbReference type="Gene3D" id="2.30.38.10">
    <property type="entry name" value="Luciferase, Domain 3"/>
    <property type="match status" value="1"/>
</dbReference>
<evidence type="ECO:0000256" key="1">
    <source>
        <dbReference type="ARBA" id="ARBA00022450"/>
    </source>
</evidence>
<evidence type="ECO:0000313" key="4">
    <source>
        <dbReference type="EMBL" id="TMR10882.1"/>
    </source>
</evidence>
<dbReference type="Pfam" id="PF00550">
    <property type="entry name" value="PP-binding"/>
    <property type="match status" value="1"/>
</dbReference>
<keyword evidence="1" id="KW-0596">Phosphopantetheine</keyword>
<dbReference type="InterPro" id="IPR020806">
    <property type="entry name" value="PKS_PP-bd"/>
</dbReference>
<keyword evidence="5" id="KW-1185">Reference proteome</keyword>
<dbReference type="Gene3D" id="3.40.50.980">
    <property type="match status" value="1"/>
</dbReference>